<dbReference type="Pfam" id="PF17921">
    <property type="entry name" value="Integrase_H2C2"/>
    <property type="match status" value="1"/>
</dbReference>
<evidence type="ECO:0000313" key="4">
    <source>
        <dbReference type="Proteomes" id="UP001187531"/>
    </source>
</evidence>
<dbReference type="InterPro" id="IPR012337">
    <property type="entry name" value="RNaseH-like_sf"/>
</dbReference>
<dbReference type="PANTHER" id="PTHR37984:SF7">
    <property type="entry name" value="INTEGRASE CATALYTIC DOMAIN-CONTAINING PROTEIN"/>
    <property type="match status" value="1"/>
</dbReference>
<dbReference type="InterPro" id="IPR041588">
    <property type="entry name" value="Integrase_H2C2"/>
</dbReference>
<sequence>MKHIPIKDQTVQSIADITKHDPKMQILANTINKEWPEHKKQCPAEIQEYWNYRNELAVYQGILLKGDRIIIPGCMRQEIMTRLHTAHLGIVKTKQRACSCVFWLNITADITKYISGCEICQRSSDCQPKKPFMNSEIPEYPWEHMGTDLLFWEGINYLVTTDYCSRYIELDKLDSTSSGAIITKLKSQFARHGIPRILTSDNAPPPPVRSRRIQKIRRTVENHTPHVQPRYPQSNGLSEKVVQTVKRLMSKALTDRLDPYLALLEYRNTPVDDLASPAQLLMSRQLRSVMPSVEHNFVPKIVPKEEYKAARQKQQEAKKEAYDRGTRMIKPFAPGQQVWLNKTGQANERWIKATVTGIYDELSNRSATVKTEDGAVYRRNRKCIHARPTANECTYLKNNVMPLTNMEVPAYRLPA</sequence>
<dbReference type="EC" id="2.7.7.49" evidence="1"/>
<feature type="domain" description="Integrase catalytic" evidence="2">
    <location>
        <begin position="137"/>
        <end position="311"/>
    </location>
</feature>
<evidence type="ECO:0000256" key="1">
    <source>
        <dbReference type="ARBA" id="ARBA00012493"/>
    </source>
</evidence>
<dbReference type="GO" id="GO:0015074">
    <property type="term" value="P:DNA integration"/>
    <property type="evidence" value="ECO:0007669"/>
    <property type="project" value="InterPro"/>
</dbReference>
<dbReference type="FunFam" id="3.30.420.10:FF:000063">
    <property type="entry name" value="Retrovirus-related Pol polyprotein from transposon 297-like Protein"/>
    <property type="match status" value="1"/>
</dbReference>
<dbReference type="GO" id="GO:0003676">
    <property type="term" value="F:nucleic acid binding"/>
    <property type="evidence" value="ECO:0007669"/>
    <property type="project" value="InterPro"/>
</dbReference>
<reference evidence="3" key="1">
    <citation type="submission" date="2023-07" db="EMBL/GenBank/DDBJ databases">
        <title>Chromosome-level genome assembly of Artemia franciscana.</title>
        <authorList>
            <person name="Jo E."/>
        </authorList>
    </citation>
    <scope>NUCLEOTIDE SEQUENCE</scope>
    <source>
        <tissue evidence="3">Whole body</tissue>
    </source>
</reference>
<dbReference type="EMBL" id="JAVRJZ010000020">
    <property type="protein sequence ID" value="KAK2706618.1"/>
    <property type="molecule type" value="Genomic_DNA"/>
</dbReference>
<dbReference type="PANTHER" id="PTHR37984">
    <property type="entry name" value="PROTEIN CBG26694"/>
    <property type="match status" value="1"/>
</dbReference>
<accession>A0AA88KTV0</accession>
<gene>
    <name evidence="3" type="ORF">QYM36_016594</name>
</gene>
<dbReference type="Gene3D" id="1.10.340.70">
    <property type="match status" value="1"/>
</dbReference>
<dbReference type="GO" id="GO:0003964">
    <property type="term" value="F:RNA-directed DNA polymerase activity"/>
    <property type="evidence" value="ECO:0007669"/>
    <property type="project" value="UniProtKB-EC"/>
</dbReference>
<dbReference type="SUPFAM" id="SSF53098">
    <property type="entry name" value="Ribonuclease H-like"/>
    <property type="match status" value="1"/>
</dbReference>
<evidence type="ECO:0000259" key="2">
    <source>
        <dbReference type="PROSITE" id="PS50994"/>
    </source>
</evidence>
<name>A0AA88KTV0_ARTSF</name>
<dbReference type="Gene3D" id="3.30.420.10">
    <property type="entry name" value="Ribonuclease H-like superfamily/Ribonuclease H"/>
    <property type="match status" value="1"/>
</dbReference>
<organism evidence="3 4">
    <name type="scientific">Artemia franciscana</name>
    <name type="common">Brine shrimp</name>
    <name type="synonym">Artemia sanfranciscana</name>
    <dbReference type="NCBI Taxonomy" id="6661"/>
    <lineage>
        <taxon>Eukaryota</taxon>
        <taxon>Metazoa</taxon>
        <taxon>Ecdysozoa</taxon>
        <taxon>Arthropoda</taxon>
        <taxon>Crustacea</taxon>
        <taxon>Branchiopoda</taxon>
        <taxon>Anostraca</taxon>
        <taxon>Artemiidae</taxon>
        <taxon>Artemia</taxon>
    </lineage>
</organism>
<proteinExistence type="predicted"/>
<dbReference type="AlphaFoldDB" id="A0AA88KTV0"/>
<protein>
    <recommendedName>
        <fullName evidence="1">RNA-directed DNA polymerase</fullName>
        <ecNumber evidence="1">2.7.7.49</ecNumber>
    </recommendedName>
</protein>
<dbReference type="InterPro" id="IPR001584">
    <property type="entry name" value="Integrase_cat-core"/>
</dbReference>
<dbReference type="InterPro" id="IPR036397">
    <property type="entry name" value="RNaseH_sf"/>
</dbReference>
<dbReference type="FunFam" id="1.10.340.70:FF:000003">
    <property type="entry name" value="Protein CBG25708"/>
    <property type="match status" value="1"/>
</dbReference>
<dbReference type="InterPro" id="IPR050951">
    <property type="entry name" value="Retrovirus_Pol_polyprotein"/>
</dbReference>
<dbReference type="Proteomes" id="UP001187531">
    <property type="component" value="Unassembled WGS sequence"/>
</dbReference>
<evidence type="ECO:0000313" key="3">
    <source>
        <dbReference type="EMBL" id="KAK2706618.1"/>
    </source>
</evidence>
<keyword evidence="4" id="KW-1185">Reference proteome</keyword>
<comment type="caution">
    <text evidence="3">The sequence shown here is derived from an EMBL/GenBank/DDBJ whole genome shotgun (WGS) entry which is preliminary data.</text>
</comment>
<dbReference type="PROSITE" id="PS50994">
    <property type="entry name" value="INTEGRASE"/>
    <property type="match status" value="1"/>
</dbReference>